<evidence type="ECO:0000256" key="3">
    <source>
        <dbReference type="ARBA" id="ARBA00022448"/>
    </source>
</evidence>
<feature type="transmembrane region" description="Helical" evidence="7">
    <location>
        <begin position="81"/>
        <end position="99"/>
    </location>
</feature>
<feature type="transmembrane region" description="Helical" evidence="7">
    <location>
        <begin position="44"/>
        <end position="69"/>
    </location>
</feature>
<feature type="transmembrane region" description="Helical" evidence="7">
    <location>
        <begin position="20"/>
        <end position="38"/>
    </location>
</feature>
<evidence type="ECO:0000256" key="2">
    <source>
        <dbReference type="ARBA" id="ARBA00008821"/>
    </source>
</evidence>
<comment type="subcellular location">
    <subcellularLocation>
        <location evidence="1">Membrane</location>
        <topology evidence="1">Multi-pass membrane protein</topology>
    </subcellularLocation>
</comment>
<dbReference type="PANTHER" id="PTHR42810:SF2">
    <property type="entry name" value="PURINE PERMEASE C1399.01C-RELATED"/>
    <property type="match status" value="1"/>
</dbReference>
<dbReference type="InterPro" id="IPR006043">
    <property type="entry name" value="NCS2"/>
</dbReference>
<evidence type="ECO:0000256" key="4">
    <source>
        <dbReference type="ARBA" id="ARBA00022692"/>
    </source>
</evidence>
<sequence length="148" mass="15528">MGMFGQNSAIVSNTKVVSKFVLAIGGIGLFLAGISPLLANLIRTIPPCVVGGATLVIFSTLTTSGLRLVSMDGFNQENSMILGLSMASGIGFMVAPQVLEKFPKFIETLLADSSVVSGAMVAIIIQALYMVKFPGNKSDKVEDKNKSL</sequence>
<dbReference type="PANTHER" id="PTHR42810">
    <property type="entry name" value="PURINE PERMEASE C1399.01C-RELATED"/>
    <property type="match status" value="1"/>
</dbReference>
<name>A0A381IC57_CLODI</name>
<organism evidence="8">
    <name type="scientific">Clostridioides difficile</name>
    <name type="common">Peptoclostridium difficile</name>
    <dbReference type="NCBI Taxonomy" id="1496"/>
    <lineage>
        <taxon>Bacteria</taxon>
        <taxon>Bacillati</taxon>
        <taxon>Bacillota</taxon>
        <taxon>Clostridia</taxon>
        <taxon>Peptostreptococcales</taxon>
        <taxon>Peptostreptococcaceae</taxon>
        <taxon>Clostridioides</taxon>
    </lineage>
</organism>
<evidence type="ECO:0000313" key="8">
    <source>
        <dbReference type="EMBL" id="SUY25263.1"/>
    </source>
</evidence>
<dbReference type="GO" id="GO:0005886">
    <property type="term" value="C:plasma membrane"/>
    <property type="evidence" value="ECO:0007669"/>
    <property type="project" value="TreeGrafter"/>
</dbReference>
<feature type="transmembrane region" description="Helical" evidence="7">
    <location>
        <begin position="111"/>
        <end position="131"/>
    </location>
</feature>
<keyword evidence="6 7" id="KW-0472">Membrane</keyword>
<comment type="similarity">
    <text evidence="2">Belongs to the nucleobase:cation symporter-2 (NCS2) (TC 2.A.40) family.</text>
</comment>
<evidence type="ECO:0000256" key="6">
    <source>
        <dbReference type="ARBA" id="ARBA00023136"/>
    </source>
</evidence>
<dbReference type="Pfam" id="PF00860">
    <property type="entry name" value="Xan_ur_permease"/>
    <property type="match status" value="1"/>
</dbReference>
<keyword evidence="5 7" id="KW-1133">Transmembrane helix</keyword>
<evidence type="ECO:0000256" key="5">
    <source>
        <dbReference type="ARBA" id="ARBA00022989"/>
    </source>
</evidence>
<reference evidence="8" key="1">
    <citation type="submission" date="2018-06" db="EMBL/GenBank/DDBJ databases">
        <authorList>
            <consortium name="Pathogen Informatics"/>
            <person name="Doyle S."/>
        </authorList>
    </citation>
    <scope>NUCLEOTIDE SEQUENCE</scope>
    <source>
        <strain evidence="8">NCTC13307</strain>
    </source>
</reference>
<keyword evidence="3" id="KW-0813">Transport</keyword>
<evidence type="ECO:0000256" key="7">
    <source>
        <dbReference type="SAM" id="Phobius"/>
    </source>
</evidence>
<evidence type="ECO:0000256" key="1">
    <source>
        <dbReference type="ARBA" id="ARBA00004141"/>
    </source>
</evidence>
<gene>
    <name evidence="8" type="primary">xanP_1</name>
    <name evidence="8" type="ORF">NCTC13307_02716</name>
</gene>
<dbReference type="AlphaFoldDB" id="A0A381IC57"/>
<dbReference type="EMBL" id="UFWD01000001">
    <property type="protein sequence ID" value="SUY25263.1"/>
    <property type="molecule type" value="Genomic_DNA"/>
</dbReference>
<protein>
    <submittedName>
        <fullName evidence="8">Xanthine permease</fullName>
    </submittedName>
</protein>
<keyword evidence="4 7" id="KW-0812">Transmembrane</keyword>
<proteinExistence type="inferred from homology"/>
<dbReference type="GO" id="GO:0042907">
    <property type="term" value="F:xanthine transmembrane transporter activity"/>
    <property type="evidence" value="ECO:0007669"/>
    <property type="project" value="TreeGrafter"/>
</dbReference>
<accession>A0A381IC57</accession>